<accession>A0A806TD01</accession>
<evidence type="ECO:0000256" key="1">
    <source>
        <dbReference type="ARBA" id="ARBA00004651"/>
    </source>
</evidence>
<dbReference type="PANTHER" id="PTHR12677">
    <property type="entry name" value="GOLGI APPARATUS MEMBRANE PROTEIN TVP38-RELATED"/>
    <property type="match status" value="1"/>
</dbReference>
<sequence>MENHRLNKYWLIGPGVIAIILLVLALVHDFMPEIRLLMDLTPSHRAELLTMIRSNGIRDLIFMLLLVGVMNAIPGLSNAVICVFVGLCYGPWIGLLVNWAGNILGNCAVAALLSHVKLSHKFKQNKILDSLTHYRHPALGLTVGYMVPIIPSVLVNYACATMKIPRKNFILMVAVGMFPTSALYAFGGDALFKGNYTRLLVIVVLIVIILLLTRFVHQRRVEAATK</sequence>
<reference evidence="8 9" key="1">
    <citation type="journal article" date="2013" name="Genome Announc.">
        <title>Draft Genome Sequence of Lactobacillus fermentum Strain 3872.</title>
        <authorList>
            <person name="Karlyshev A.V."/>
            <person name="Raju K."/>
            <person name="Abramov V.M."/>
        </authorList>
    </citation>
    <scope>NUCLEOTIDE SEQUENCE [LARGE SCALE GENOMIC DNA]</scope>
    <source>
        <strain evidence="8 9">3872</strain>
    </source>
</reference>
<protein>
    <recommendedName>
        <fullName evidence="6">TVP38/TMEM64 family membrane protein</fullName>
    </recommendedName>
</protein>
<dbReference type="RefSeq" id="WP_003682951.1">
    <property type="nucleotide sequence ID" value="NZ_CP011536.1"/>
</dbReference>
<keyword evidence="2 6" id="KW-1003">Cell membrane</keyword>
<evidence type="ECO:0000313" key="8">
    <source>
        <dbReference type="EMBL" id="AKM51344.1"/>
    </source>
</evidence>
<keyword evidence="4 6" id="KW-1133">Transmembrane helix</keyword>
<evidence type="ECO:0000256" key="2">
    <source>
        <dbReference type="ARBA" id="ARBA00022475"/>
    </source>
</evidence>
<proteinExistence type="inferred from homology"/>
<dbReference type="AlphaFoldDB" id="A0A806TD01"/>
<feature type="domain" description="VTT" evidence="7">
    <location>
        <begin position="79"/>
        <end position="189"/>
    </location>
</feature>
<keyword evidence="5 6" id="KW-0472">Membrane</keyword>
<gene>
    <name evidence="8" type="ORF">N573_006390</name>
</gene>
<dbReference type="InterPro" id="IPR015414">
    <property type="entry name" value="TMEM64"/>
</dbReference>
<reference evidence="8 9" key="2">
    <citation type="journal article" name="FEMS Microbiol. Lett.">
        <title>Lactobacillus fermentum 3872 genome sequencing reveals plasmid and chromosomal genes potentially involved in a probiotic activity.</title>
        <authorList>
            <person name="Lehri B."/>
            <person name="Seddon A.M."/>
            <person name="Karlyshev A.V."/>
        </authorList>
    </citation>
    <scope>NUCLEOTIDE SEQUENCE [LARGE SCALE GENOMIC DNA]</scope>
    <source>
        <strain evidence="8 9">3872</strain>
    </source>
</reference>
<feature type="transmembrane region" description="Helical" evidence="6">
    <location>
        <begin position="136"/>
        <end position="157"/>
    </location>
</feature>
<evidence type="ECO:0000313" key="9">
    <source>
        <dbReference type="Proteomes" id="UP000016629"/>
    </source>
</evidence>
<feature type="transmembrane region" description="Helical" evidence="6">
    <location>
        <begin position="60"/>
        <end position="89"/>
    </location>
</feature>
<feature type="transmembrane region" description="Helical" evidence="6">
    <location>
        <begin position="199"/>
        <end position="216"/>
    </location>
</feature>
<comment type="similarity">
    <text evidence="6">Belongs to the TVP38/TMEM64 family.</text>
</comment>
<dbReference type="Proteomes" id="UP000016629">
    <property type="component" value="Chromosome"/>
</dbReference>
<evidence type="ECO:0000256" key="6">
    <source>
        <dbReference type="RuleBase" id="RU366058"/>
    </source>
</evidence>
<evidence type="ECO:0000259" key="7">
    <source>
        <dbReference type="Pfam" id="PF09335"/>
    </source>
</evidence>
<dbReference type="Pfam" id="PF09335">
    <property type="entry name" value="VTT_dom"/>
    <property type="match status" value="1"/>
</dbReference>
<dbReference type="EMBL" id="CP011536">
    <property type="protein sequence ID" value="AKM51344.1"/>
    <property type="molecule type" value="Genomic_DNA"/>
</dbReference>
<name>A0A806TD01_LIMFE</name>
<evidence type="ECO:0000256" key="3">
    <source>
        <dbReference type="ARBA" id="ARBA00022692"/>
    </source>
</evidence>
<dbReference type="GO" id="GO:0005886">
    <property type="term" value="C:plasma membrane"/>
    <property type="evidence" value="ECO:0007669"/>
    <property type="project" value="UniProtKB-SubCell"/>
</dbReference>
<feature type="transmembrane region" description="Helical" evidence="6">
    <location>
        <begin position="169"/>
        <end position="187"/>
    </location>
</feature>
<feature type="transmembrane region" description="Helical" evidence="6">
    <location>
        <begin position="9"/>
        <end position="28"/>
    </location>
</feature>
<dbReference type="PANTHER" id="PTHR12677:SF59">
    <property type="entry name" value="GOLGI APPARATUS MEMBRANE PROTEIN TVP38-RELATED"/>
    <property type="match status" value="1"/>
</dbReference>
<organism evidence="8 9">
    <name type="scientific">Limosilactobacillus fermentum 3872</name>
    <dbReference type="NCBI Taxonomy" id="1381124"/>
    <lineage>
        <taxon>Bacteria</taxon>
        <taxon>Bacillati</taxon>
        <taxon>Bacillota</taxon>
        <taxon>Bacilli</taxon>
        <taxon>Lactobacillales</taxon>
        <taxon>Lactobacillaceae</taxon>
        <taxon>Limosilactobacillus</taxon>
    </lineage>
</organism>
<keyword evidence="3 6" id="KW-0812">Transmembrane</keyword>
<evidence type="ECO:0000256" key="4">
    <source>
        <dbReference type="ARBA" id="ARBA00022989"/>
    </source>
</evidence>
<comment type="subcellular location">
    <subcellularLocation>
        <location evidence="1 6">Cell membrane</location>
        <topology evidence="1 6">Multi-pass membrane protein</topology>
    </subcellularLocation>
</comment>
<evidence type="ECO:0000256" key="5">
    <source>
        <dbReference type="ARBA" id="ARBA00023136"/>
    </source>
</evidence>
<feature type="transmembrane region" description="Helical" evidence="6">
    <location>
        <begin position="96"/>
        <end position="116"/>
    </location>
</feature>
<dbReference type="InterPro" id="IPR032816">
    <property type="entry name" value="VTT_dom"/>
</dbReference>